<dbReference type="CDD" id="cd13831">
    <property type="entry name" value="HU"/>
    <property type="match status" value="1"/>
</dbReference>
<dbReference type="HOGENOM" id="CLU_105066_3_1_9"/>
<dbReference type="PROSITE" id="PS00045">
    <property type="entry name" value="HISTONE_LIKE"/>
    <property type="match status" value="1"/>
</dbReference>
<dbReference type="GO" id="GO:0005829">
    <property type="term" value="C:cytosol"/>
    <property type="evidence" value="ECO:0007669"/>
    <property type="project" value="TreeGrafter"/>
</dbReference>
<evidence type="ECO:0000256" key="1">
    <source>
        <dbReference type="ARBA" id="ARBA00010529"/>
    </source>
</evidence>
<comment type="similarity">
    <text evidence="1 4">Belongs to the bacterial histone-like protein family.</text>
</comment>
<name>D9QQ01_ACEAZ</name>
<dbReference type="RefSeq" id="WP_013278038.1">
    <property type="nucleotide sequence ID" value="NC_014378.1"/>
</dbReference>
<evidence type="ECO:0000256" key="4">
    <source>
        <dbReference type="RuleBase" id="RU003939"/>
    </source>
</evidence>
<dbReference type="GO" id="GO:0030261">
    <property type="term" value="P:chromosome condensation"/>
    <property type="evidence" value="ECO:0007669"/>
    <property type="project" value="UniProtKB-KW"/>
</dbReference>
<dbReference type="Gene3D" id="4.10.520.10">
    <property type="entry name" value="IHF-like DNA-binding proteins"/>
    <property type="match status" value="1"/>
</dbReference>
<dbReference type="Pfam" id="PF00216">
    <property type="entry name" value="Bac_DNA_binding"/>
    <property type="match status" value="1"/>
</dbReference>
<proteinExistence type="inferred from homology"/>
<evidence type="ECO:0000313" key="6">
    <source>
        <dbReference type="Proteomes" id="UP000001661"/>
    </source>
</evidence>
<dbReference type="PANTHER" id="PTHR33175">
    <property type="entry name" value="DNA-BINDING PROTEIN HU"/>
    <property type="match status" value="1"/>
</dbReference>
<reference evidence="5 6" key="1">
    <citation type="journal article" date="2010" name="Stand. Genomic Sci.">
        <title>Complete genome sequence of Acetohalobium arabaticum type strain (Z-7288).</title>
        <authorList>
            <person name="Sikorski J."/>
            <person name="Lapidus A."/>
            <person name="Chertkov O."/>
            <person name="Lucas S."/>
            <person name="Copeland A."/>
            <person name="Glavina Del Rio T."/>
            <person name="Nolan M."/>
            <person name="Tice H."/>
            <person name="Cheng J.F."/>
            <person name="Han C."/>
            <person name="Brambilla E."/>
            <person name="Pitluck S."/>
            <person name="Liolios K."/>
            <person name="Ivanova N."/>
            <person name="Mavromatis K."/>
            <person name="Mikhailova N."/>
            <person name="Pati A."/>
            <person name="Bruce D."/>
            <person name="Detter C."/>
            <person name="Tapia R."/>
            <person name="Goodwin L."/>
            <person name="Chen A."/>
            <person name="Palaniappan K."/>
            <person name="Land M."/>
            <person name="Hauser L."/>
            <person name="Chang Y.J."/>
            <person name="Jeffries C.D."/>
            <person name="Rohde M."/>
            <person name="Goker M."/>
            <person name="Spring S."/>
            <person name="Woyke T."/>
            <person name="Bristow J."/>
            <person name="Eisen J.A."/>
            <person name="Markowitz V."/>
            <person name="Hugenholtz P."/>
            <person name="Kyrpides N.C."/>
            <person name="Klenk H.P."/>
        </authorList>
    </citation>
    <scope>NUCLEOTIDE SEQUENCE [LARGE SCALE GENOMIC DNA]</scope>
    <source>
        <strain evidence="6">ATCC 49924 / DSM 5501 / Z-7288</strain>
    </source>
</reference>
<evidence type="ECO:0000313" key="5">
    <source>
        <dbReference type="EMBL" id="ADL12592.1"/>
    </source>
</evidence>
<dbReference type="GO" id="GO:0030527">
    <property type="term" value="F:structural constituent of chromatin"/>
    <property type="evidence" value="ECO:0007669"/>
    <property type="project" value="InterPro"/>
</dbReference>
<dbReference type="eggNOG" id="COG0776">
    <property type="taxonomic scope" value="Bacteria"/>
</dbReference>
<evidence type="ECO:0000256" key="2">
    <source>
        <dbReference type="ARBA" id="ARBA00023067"/>
    </source>
</evidence>
<dbReference type="GO" id="GO:0003677">
    <property type="term" value="F:DNA binding"/>
    <property type="evidence" value="ECO:0007669"/>
    <property type="project" value="UniProtKB-KW"/>
</dbReference>
<dbReference type="KEGG" id="aar:Acear_1066"/>
<dbReference type="EMBL" id="CP002105">
    <property type="protein sequence ID" value="ADL12592.1"/>
    <property type="molecule type" value="Genomic_DNA"/>
</dbReference>
<dbReference type="AlphaFoldDB" id="D9QQ01"/>
<dbReference type="SMART" id="SM00411">
    <property type="entry name" value="BHL"/>
    <property type="match status" value="1"/>
</dbReference>
<dbReference type="PANTHER" id="PTHR33175:SF3">
    <property type="entry name" value="DNA-BINDING PROTEIN HU-BETA"/>
    <property type="match status" value="1"/>
</dbReference>
<dbReference type="Proteomes" id="UP000001661">
    <property type="component" value="Chromosome"/>
</dbReference>
<dbReference type="SUPFAM" id="SSF47729">
    <property type="entry name" value="IHF-like DNA-binding proteins"/>
    <property type="match status" value="1"/>
</dbReference>
<keyword evidence="6" id="KW-1185">Reference proteome</keyword>
<dbReference type="OrthoDB" id="9799835at2"/>
<keyword evidence="3" id="KW-0238">DNA-binding</keyword>
<accession>D9QQ01</accession>
<dbReference type="PRINTS" id="PR01727">
    <property type="entry name" value="DNABINDINGHU"/>
</dbReference>
<gene>
    <name evidence="5" type="ordered locus">Acear_1066</name>
</gene>
<sequence>MTKTELVDRIADKTGLTKKDTKETVDAFTEVVTETLQEEANKDEDERDKVQLIGFGSFEVRDRSARKGRNPQTGEEIEIPARKVPAFKAGKGLKEAVDQ</sequence>
<keyword evidence="2" id="KW-0226">DNA condensation</keyword>
<dbReference type="STRING" id="574087.Acear_1066"/>
<dbReference type="InterPro" id="IPR020816">
    <property type="entry name" value="Histone-like_DNA-bd_CS"/>
</dbReference>
<organism evidence="5 6">
    <name type="scientific">Acetohalobium arabaticum (strain ATCC 49924 / DSM 5501 / Z-7288)</name>
    <dbReference type="NCBI Taxonomy" id="574087"/>
    <lineage>
        <taxon>Bacteria</taxon>
        <taxon>Bacillati</taxon>
        <taxon>Bacillota</taxon>
        <taxon>Clostridia</taxon>
        <taxon>Halanaerobiales</taxon>
        <taxon>Halobacteroidaceae</taxon>
        <taxon>Acetohalobium</taxon>
    </lineage>
</organism>
<evidence type="ECO:0000256" key="3">
    <source>
        <dbReference type="ARBA" id="ARBA00023125"/>
    </source>
</evidence>
<dbReference type="InterPro" id="IPR000119">
    <property type="entry name" value="Hist_DNA-bd"/>
</dbReference>
<protein>
    <submittedName>
        <fullName evidence="5">Bacterial nucleoid protein Hbs</fullName>
    </submittedName>
</protein>
<dbReference type="InterPro" id="IPR010992">
    <property type="entry name" value="IHF-like_DNA-bd_dom_sf"/>
</dbReference>